<organism evidence="1 2">
    <name type="scientific">Pseudomonas vranovensis</name>
    <dbReference type="NCBI Taxonomy" id="321661"/>
    <lineage>
        <taxon>Bacteria</taxon>
        <taxon>Pseudomonadati</taxon>
        <taxon>Pseudomonadota</taxon>
        <taxon>Gammaproteobacteria</taxon>
        <taxon>Pseudomonadales</taxon>
        <taxon>Pseudomonadaceae</taxon>
        <taxon>Pseudomonas</taxon>
    </lineage>
</organism>
<comment type="caution">
    <text evidence="1">The sequence shown here is derived from an EMBL/GenBank/DDBJ whole genome shotgun (WGS) entry which is preliminary data.</text>
</comment>
<name>A0A423D4X4_9PSED</name>
<gene>
    <name evidence="1" type="ORF">BHU25_20765</name>
</gene>
<keyword evidence="2" id="KW-1185">Reference proteome</keyword>
<sequence length="297" mass="34175">MILYNKLLLVESYIRFYEQKLIKEFGLDLEEIEGPVKGIAPIVYSSILNKKVSPRPRTIEIAKDFIVPEVHAHNWAKLREKIELGEDLSPFLSKDHIVWHKVDFLLACSNIYHIHLTTRRGGGTNKELIFGVFDDQKFYAITFGDHHSIYQIDDLYEKAESSWPGQLFRKAEAETDGGYFDKRMVNNPDHHMNLLKPAGKMSGHQRSHLITLFDGDAEIRNISFELWCAFDNEVEYLVKLEDKLATKHGYLADQNLKIDFGSRRYKVSAGSKCYLFNFSQSLTISGVVADFGKVRLP</sequence>
<evidence type="ECO:0000313" key="2">
    <source>
        <dbReference type="Proteomes" id="UP000285286"/>
    </source>
</evidence>
<dbReference type="EMBL" id="MOAM01000028">
    <property type="protein sequence ID" value="ROL66616.1"/>
    <property type="molecule type" value="Genomic_DNA"/>
</dbReference>
<proteinExistence type="predicted"/>
<dbReference type="RefSeq" id="WP_123567261.1">
    <property type="nucleotide sequence ID" value="NZ_MOAM01000028.1"/>
</dbReference>
<dbReference type="AlphaFoldDB" id="A0A423D4X4"/>
<reference evidence="1 2" key="1">
    <citation type="submission" date="2016-10" db="EMBL/GenBank/DDBJ databases">
        <title>Comparative genome analysis of multiple Pseudomonas spp. focuses on biocontrol and plant growth promoting traits.</title>
        <authorList>
            <person name="Tao X.-Y."/>
            <person name="Taylor C.G."/>
        </authorList>
    </citation>
    <scope>NUCLEOTIDE SEQUENCE [LARGE SCALE GENOMIC DNA]</scope>
    <source>
        <strain evidence="1 2">15D11</strain>
    </source>
</reference>
<protein>
    <submittedName>
        <fullName evidence="1">Uncharacterized protein</fullName>
    </submittedName>
</protein>
<accession>A0A423D4X4</accession>
<dbReference type="Proteomes" id="UP000285286">
    <property type="component" value="Unassembled WGS sequence"/>
</dbReference>
<evidence type="ECO:0000313" key="1">
    <source>
        <dbReference type="EMBL" id="ROL66616.1"/>
    </source>
</evidence>